<feature type="compositionally biased region" description="Low complexity" evidence="1">
    <location>
        <begin position="404"/>
        <end position="430"/>
    </location>
</feature>
<accession>A0ABM4CNU2</accession>
<feature type="compositionally biased region" description="Low complexity" evidence="1">
    <location>
        <begin position="299"/>
        <end position="340"/>
    </location>
</feature>
<dbReference type="RefSeq" id="XP_065663507.1">
    <property type="nucleotide sequence ID" value="XM_065807435.1"/>
</dbReference>
<feature type="compositionally biased region" description="Low complexity" evidence="1">
    <location>
        <begin position="497"/>
        <end position="517"/>
    </location>
</feature>
<feature type="compositionally biased region" description="Low complexity" evidence="1">
    <location>
        <begin position="1618"/>
        <end position="1631"/>
    </location>
</feature>
<evidence type="ECO:0000313" key="4">
    <source>
        <dbReference type="RefSeq" id="XP_065663506.1"/>
    </source>
</evidence>
<feature type="compositionally biased region" description="Low complexity" evidence="1">
    <location>
        <begin position="443"/>
        <end position="490"/>
    </location>
</feature>
<feature type="compositionally biased region" description="Polar residues" evidence="1">
    <location>
        <begin position="1398"/>
        <end position="1453"/>
    </location>
</feature>
<evidence type="ECO:0000256" key="1">
    <source>
        <dbReference type="SAM" id="MobiDB-lite"/>
    </source>
</evidence>
<feature type="compositionally biased region" description="Polar residues" evidence="1">
    <location>
        <begin position="1244"/>
        <end position="1269"/>
    </location>
</feature>
<proteinExistence type="predicted"/>
<name>A0ABM4CNU2_HYDVU</name>
<dbReference type="Proteomes" id="UP001652625">
    <property type="component" value="Chromosome 10"/>
</dbReference>
<feature type="compositionally biased region" description="Low complexity" evidence="1">
    <location>
        <begin position="1217"/>
        <end position="1243"/>
    </location>
</feature>
<dbReference type="Gene3D" id="3.40.50.410">
    <property type="entry name" value="von Willebrand factor, type A domain"/>
    <property type="match status" value="3"/>
</dbReference>
<feature type="compositionally biased region" description="Low complexity" evidence="1">
    <location>
        <begin position="595"/>
        <end position="625"/>
    </location>
</feature>
<reference evidence="4 5" key="1">
    <citation type="submission" date="2025-05" db="UniProtKB">
        <authorList>
            <consortium name="RefSeq"/>
        </authorList>
    </citation>
    <scope>IDENTIFICATION</scope>
</reference>
<feature type="region of interest" description="Disordered" evidence="1">
    <location>
        <begin position="286"/>
        <end position="797"/>
    </location>
</feature>
<dbReference type="InterPro" id="IPR036465">
    <property type="entry name" value="vWFA_dom_sf"/>
</dbReference>
<feature type="domain" description="VWFA" evidence="2">
    <location>
        <begin position="1"/>
        <end position="80"/>
    </location>
</feature>
<dbReference type="RefSeq" id="XP_065663506.1">
    <property type="nucleotide sequence ID" value="XM_065807434.1"/>
</dbReference>
<evidence type="ECO:0000259" key="2">
    <source>
        <dbReference type="PROSITE" id="PS50234"/>
    </source>
</evidence>
<feature type="compositionally biased region" description="Low complexity" evidence="1">
    <location>
        <begin position="1322"/>
        <end position="1342"/>
    </location>
</feature>
<feature type="region of interest" description="Disordered" evidence="1">
    <location>
        <begin position="1203"/>
        <end position="1269"/>
    </location>
</feature>
<organism evidence="3 5">
    <name type="scientific">Hydra vulgaris</name>
    <name type="common">Hydra</name>
    <name type="synonym">Hydra attenuata</name>
    <dbReference type="NCBI Taxonomy" id="6087"/>
    <lineage>
        <taxon>Eukaryota</taxon>
        <taxon>Metazoa</taxon>
        <taxon>Cnidaria</taxon>
        <taxon>Hydrozoa</taxon>
        <taxon>Hydroidolina</taxon>
        <taxon>Anthoathecata</taxon>
        <taxon>Aplanulata</taxon>
        <taxon>Hydridae</taxon>
        <taxon>Hydra</taxon>
    </lineage>
</organism>
<keyword evidence="3" id="KW-1185">Reference proteome</keyword>
<feature type="compositionally biased region" description="Polar residues" evidence="1">
    <location>
        <begin position="518"/>
        <end position="539"/>
    </location>
</feature>
<feature type="region of interest" description="Disordered" evidence="1">
    <location>
        <begin position="1587"/>
        <end position="1632"/>
    </location>
</feature>
<feature type="region of interest" description="Disordered" evidence="1">
    <location>
        <begin position="822"/>
        <end position="867"/>
    </location>
</feature>
<sequence length="2071" mass="223128">MIILTDGNANIGNSKISSNGPKDLAVAAKLARDFDITVFAVAVGSEINMQYLLLITNDTNKVIKSSSFDQLLKTSPLKNLFPNCIFNTTVSTNIISSQNSNSYATQTARTLPSKSTDILQNTFKTKNINFLTSEIPSTSDKLKNITEPITKSIKSLITDAKVLDVNTTISYKSTPASFSNTVSYKSRKNLQNKPEITISKTTETETHSTEEVANTSSAPSSESNPVTVTNFSSKVSTKESTTWSNPKTNIPATSTKSKNISSTLIFTGSEFLTHTTEQLGTTEEIANTSSGPSFESTPKHTTSSTSKQLTKESSTSTKTTPKRPVTSTESENISSTSIFTGSEPINHTTEQSSTTESENISSTLIFTSSESFPHTTEQLSTTEEIANTSSGPSFESTPKHITGSTSKQLTKESSTSTKTTPKKPVTSTESENISSTQVFTGAEPSTHSTEQSSTTEEAANTSSLPSSESSPLTLTSFSSKVSTKKSATWSEQKANMSATSTESENISSTLIITSSESFPHTTEQLSTTGEIANTSSGPSFESIPKHITGSTSKQLTKESSTSTKTTPKKPMTSTESKNISSTQLFTGAEASTHFTEQSSTTEEAANTSSIPSSESSPLTLTSFSSKVSTKESATWSEQKTNMSATSTESENISSTLIFTSSESFPHTTEQLSTTEEIANTSSGPSFESTSKHMVGSTSKQLTKESSTSTKTTPKKPVTLTESENISSTHIITGAEPSTHTTELSSTTEEAANTSSLPSSESSPLTVTSFSSKVSTKESAIWSDQKTNMPATSTESENISSTLIITSSESLTHTTEQLGTTEEIANTSSGPSFESTPKHITGSTLKQLTRESSTKTTPKKPVTSTESENISLTPIFTGSETSTRTTEQFIATEEATNTRSAETIEVSRLSTESYVSLSSIPFSKNCRYEVAFVLDASDSINPTTFNDEKLFVGNLVKNFGISENGNKVSVVLFSSKATETIYCDEYQDEKSFNRALKNLTQSGQFTNIEDGVDKGKSILQKRGCGVQADVLKLMVIFTDGAANIGNSVNPMNGSQDLANAAKSARDSGIKIIAVAVGKKVENDVLLALTNDTNLIIKAYNFSLLEKKNIWQNFVSWLCENRPITEVMSEPLSRAEPLTTKPKLIHTKNKVKELTVSSQLPNTFSKQSTKEIQTTQITKTSHLLTGTSEIVTSSTELENIPTTLLFTGSEPSTHTTKQSSTTEEAANTSSVPSSESSPLTVTSFSLKVSTKESATWSEQKTNMPATSTESKHISSTLMFTGSESLTHTTEQLGSTEEIANTSSGPSFESTPKHIAGSTSKQLIKESSTSTKTTPKKPMTSTESKNISSTHIFTGAEPSTRTTEQSSTTEEAANTSSIPSSESSPLTVTSFSSKVSTKESATWSEQKTNMSATSTESENISSTLIFTSSESFPHTTEQLSTTEEIANTSSGPSFESTSKHMVGSTSKQLTKESSTSTKTTPKKPVTLTESENISSTHIITGAEPSTHTTELSSTTEEAANTSSLPSSESSPLTVTSFSSKVSTKESAIWSDQKTNMPATSTESENISSTLIITSSESLTHTTEQLGTTEEIANTSSGPSFESTPKHITGSTLKQLTRESSTKTTPKKPVTSTESENISLTPIFTGSETSTRTTEQFIATEEATNTRSAETIEVSRLSTESYVSLSSIPFSKNCRYEVAFVLDASDSINPTTFNDEKLFVGNLVKNFGISENGNKVSVVLFSSKATETIYCDEYQDEKSFNRALKNLTQSGQFTNIEDGVDKGKSILQKRGCGVQADVLKLMVIFTDGAANIGNSVNPMNGSQDLANAAKSARDSGIKIIAVAVGKKVENDVLLALTNDTNLILKDYNFNMLLENRFMKPILEFCLNKATRLFTVTKMVSLETSPIHTIKNNFTFSSQGLTLESHMPTTVGLNTTVSTGACDGFCRCLFNVSSFPKLELSKSDIEVLFNGTCFNDKLLASIKYVSSMTGSILFKKYSLETCRDEIRSKIKKKDEACVDKLLDRFSECNIVIDCKIKDFYERAKQSKKFLENLVKFSEKSYDIFTGLSNLMKWIGL</sequence>
<feature type="compositionally biased region" description="Low complexity" evidence="1">
    <location>
        <begin position="853"/>
        <end position="866"/>
    </location>
</feature>
<gene>
    <name evidence="4 5" type="primary">LOC105848863</name>
</gene>
<dbReference type="InterPro" id="IPR050525">
    <property type="entry name" value="ECM_Assembly_Org"/>
</dbReference>
<dbReference type="PROSITE" id="PS50234">
    <property type="entry name" value="VWFA"/>
    <property type="match status" value="3"/>
</dbReference>
<feature type="compositionally biased region" description="Polar residues" evidence="1">
    <location>
        <begin position="822"/>
        <end position="834"/>
    </location>
</feature>
<feature type="region of interest" description="Disordered" evidence="1">
    <location>
        <begin position="1284"/>
        <end position="1562"/>
    </location>
</feature>
<feature type="compositionally biased region" description="Polar residues" evidence="1">
    <location>
        <begin position="781"/>
        <end position="790"/>
    </location>
</feature>
<feature type="compositionally biased region" description="Polar residues" evidence="1">
    <location>
        <begin position="1284"/>
        <end position="1307"/>
    </location>
</feature>
<feature type="compositionally biased region" description="Polar residues" evidence="1">
    <location>
        <begin position="1587"/>
        <end position="1599"/>
    </location>
</feature>
<feature type="compositionally biased region" description="Low complexity" evidence="1">
    <location>
        <begin position="1502"/>
        <end position="1543"/>
    </location>
</feature>
<feature type="compositionally biased region" description="Low complexity" evidence="1">
    <location>
        <begin position="1461"/>
        <end position="1486"/>
    </location>
</feature>
<feature type="compositionally biased region" description="Polar residues" evidence="1">
    <location>
        <begin position="1203"/>
        <end position="1216"/>
    </location>
</feature>
<feature type="compositionally biased region" description="Polar residues" evidence="1">
    <location>
        <begin position="212"/>
        <end position="255"/>
    </location>
</feature>
<dbReference type="SUPFAM" id="SSF53300">
    <property type="entry name" value="vWA-like"/>
    <property type="match status" value="3"/>
</dbReference>
<feature type="compositionally biased region" description="Polar residues" evidence="1">
    <location>
        <begin position="626"/>
        <end position="688"/>
    </location>
</feature>
<feature type="compositionally biased region" description="Low complexity" evidence="1">
    <location>
        <begin position="550"/>
        <end position="577"/>
    </location>
</feature>
<feature type="compositionally biased region" description="Low complexity" evidence="1">
    <location>
        <begin position="737"/>
        <end position="778"/>
    </location>
</feature>
<dbReference type="PANTHER" id="PTHR24020:SF20">
    <property type="entry name" value="PH DOMAIN-CONTAINING PROTEIN"/>
    <property type="match status" value="1"/>
</dbReference>
<feature type="compositionally biased region" description="Low complexity" evidence="1">
    <location>
        <begin position="696"/>
        <end position="721"/>
    </location>
</feature>
<feature type="compositionally biased region" description="Polar residues" evidence="1">
    <location>
        <begin position="286"/>
        <end position="295"/>
    </location>
</feature>
<feature type="compositionally biased region" description="Polar residues" evidence="1">
    <location>
        <begin position="364"/>
        <end position="396"/>
    </location>
</feature>
<feature type="compositionally biased region" description="Low complexity" evidence="1">
    <location>
        <begin position="348"/>
        <end position="363"/>
    </location>
</feature>
<dbReference type="PANTHER" id="PTHR24020">
    <property type="entry name" value="COLLAGEN ALPHA"/>
    <property type="match status" value="1"/>
</dbReference>
<feature type="region of interest" description="Disordered" evidence="1">
    <location>
        <begin position="193"/>
        <end position="255"/>
    </location>
</feature>
<feature type="compositionally biased region" description="Low complexity" evidence="1">
    <location>
        <begin position="1354"/>
        <end position="1397"/>
    </location>
</feature>
<evidence type="ECO:0000313" key="3">
    <source>
        <dbReference type="Proteomes" id="UP001652625"/>
    </source>
</evidence>
<dbReference type="SMART" id="SM00327">
    <property type="entry name" value="VWA"/>
    <property type="match status" value="2"/>
</dbReference>
<feature type="compositionally biased region" description="Polar residues" evidence="1">
    <location>
        <begin position="1546"/>
        <end position="1555"/>
    </location>
</feature>
<dbReference type="InterPro" id="IPR002035">
    <property type="entry name" value="VWF_A"/>
</dbReference>
<feature type="domain" description="VWFA" evidence="2">
    <location>
        <begin position="1693"/>
        <end position="1877"/>
    </location>
</feature>
<evidence type="ECO:0000313" key="5">
    <source>
        <dbReference type="RefSeq" id="XP_065663507.1"/>
    </source>
</evidence>
<dbReference type="GeneID" id="105848863"/>
<dbReference type="CDD" id="cd01450">
    <property type="entry name" value="vWFA_subfamily_ECM"/>
    <property type="match status" value="2"/>
</dbReference>
<feature type="domain" description="VWFA" evidence="2">
    <location>
        <begin position="928"/>
        <end position="1112"/>
    </location>
</feature>
<protein>
    <submittedName>
        <fullName evidence="4 5">Mucin-3B isoform X3</fullName>
    </submittedName>
</protein>
<dbReference type="Pfam" id="PF00092">
    <property type="entry name" value="VWA"/>
    <property type="match status" value="2"/>
</dbReference>